<dbReference type="RefSeq" id="WP_145311244.1">
    <property type="nucleotide sequence ID" value="NZ_CP037452.1"/>
</dbReference>
<name>A0A518IFI4_9PLAN</name>
<dbReference type="KEGG" id="gfm:Enr17x_39110"/>
<dbReference type="OrthoDB" id="8859217at2"/>
<gene>
    <name evidence="1" type="ORF">Enr17x_39110</name>
</gene>
<evidence type="ECO:0000313" key="1">
    <source>
        <dbReference type="EMBL" id="QDV51852.1"/>
    </source>
</evidence>
<accession>A0A518IFI4</accession>
<protein>
    <submittedName>
        <fullName evidence="1">Uncharacterized protein</fullName>
    </submittedName>
</protein>
<proteinExistence type="predicted"/>
<evidence type="ECO:0000313" key="2">
    <source>
        <dbReference type="Proteomes" id="UP000318313"/>
    </source>
</evidence>
<organism evidence="1 2">
    <name type="scientific">Gimesia fumaroli</name>
    <dbReference type="NCBI Taxonomy" id="2527976"/>
    <lineage>
        <taxon>Bacteria</taxon>
        <taxon>Pseudomonadati</taxon>
        <taxon>Planctomycetota</taxon>
        <taxon>Planctomycetia</taxon>
        <taxon>Planctomycetales</taxon>
        <taxon>Planctomycetaceae</taxon>
        <taxon>Gimesia</taxon>
    </lineage>
</organism>
<keyword evidence="2" id="KW-1185">Reference proteome</keyword>
<reference evidence="1 2" key="1">
    <citation type="submission" date="2019-03" db="EMBL/GenBank/DDBJ databases">
        <title>Deep-cultivation of Planctomycetes and their phenomic and genomic characterization uncovers novel biology.</title>
        <authorList>
            <person name="Wiegand S."/>
            <person name="Jogler M."/>
            <person name="Boedeker C."/>
            <person name="Pinto D."/>
            <person name="Vollmers J."/>
            <person name="Rivas-Marin E."/>
            <person name="Kohn T."/>
            <person name="Peeters S.H."/>
            <person name="Heuer A."/>
            <person name="Rast P."/>
            <person name="Oberbeckmann S."/>
            <person name="Bunk B."/>
            <person name="Jeske O."/>
            <person name="Meyerdierks A."/>
            <person name="Storesund J.E."/>
            <person name="Kallscheuer N."/>
            <person name="Luecker S."/>
            <person name="Lage O.M."/>
            <person name="Pohl T."/>
            <person name="Merkel B.J."/>
            <person name="Hornburger P."/>
            <person name="Mueller R.-W."/>
            <person name="Bruemmer F."/>
            <person name="Labrenz M."/>
            <person name="Spormann A.M."/>
            <person name="Op den Camp H."/>
            <person name="Overmann J."/>
            <person name="Amann R."/>
            <person name="Jetten M.S.M."/>
            <person name="Mascher T."/>
            <person name="Medema M.H."/>
            <person name="Devos D.P."/>
            <person name="Kaster A.-K."/>
            <person name="Ovreas L."/>
            <person name="Rohde M."/>
            <person name="Galperin M.Y."/>
            <person name="Jogler C."/>
        </authorList>
    </citation>
    <scope>NUCLEOTIDE SEQUENCE [LARGE SCALE GENOMIC DNA]</scope>
    <source>
        <strain evidence="1 2">Enr17</strain>
    </source>
</reference>
<dbReference type="EMBL" id="CP037452">
    <property type="protein sequence ID" value="QDV51852.1"/>
    <property type="molecule type" value="Genomic_DNA"/>
</dbReference>
<sequence>MLYLITFILLILIVAVTLWSNRSDLSPRILNDPLAPKPLETLFDKIDSTPDSPVGFGYKISWLAIKTPDAKTVLDTLHIENVQPANWNTGVIAAYNGHTFISPPINGWVLVVSYHLPELGKEPEPDGLTPLLTILSQEFGEVQYFGTHRVVEYHAWSRYINGSEIRAFAYLGESDEILANRGADTEEEEELGYEYFDPDSPDADSDSYWEREDLCYPDETHVMEVAGLWSVNPTALEDLELPNSAGWIGNLVDLSDEMMPQKTVS</sequence>
<dbReference type="Proteomes" id="UP000318313">
    <property type="component" value="Chromosome"/>
</dbReference>
<dbReference type="AlphaFoldDB" id="A0A518IFI4"/>